<dbReference type="SFLD" id="SFLDF00027">
    <property type="entry name" value="p-type_atpase"/>
    <property type="match status" value="1"/>
</dbReference>
<evidence type="ECO:0000256" key="11">
    <source>
        <dbReference type="SAM" id="MobiDB-lite"/>
    </source>
</evidence>
<dbReference type="PRINTS" id="PR00119">
    <property type="entry name" value="CATATPASE"/>
</dbReference>
<organism evidence="13 14">
    <name type="scientific">Schizopora paradoxa</name>
    <dbReference type="NCBI Taxonomy" id="27342"/>
    <lineage>
        <taxon>Eukaryota</taxon>
        <taxon>Fungi</taxon>
        <taxon>Dikarya</taxon>
        <taxon>Basidiomycota</taxon>
        <taxon>Agaricomycotina</taxon>
        <taxon>Agaricomycetes</taxon>
        <taxon>Hymenochaetales</taxon>
        <taxon>Schizoporaceae</taxon>
        <taxon>Schizopora</taxon>
    </lineage>
</organism>
<dbReference type="SFLD" id="SFLDG00002">
    <property type="entry name" value="C1.7:_P-type_atpase_like"/>
    <property type="match status" value="1"/>
</dbReference>
<dbReference type="InterPro" id="IPR023299">
    <property type="entry name" value="ATPase_P-typ_cyto_dom_N"/>
</dbReference>
<dbReference type="FunFam" id="2.70.150.10:FF:000068">
    <property type="entry name" value="Copper resistance-associated P-type ATPase"/>
    <property type="match status" value="1"/>
</dbReference>
<feature type="transmembrane region" description="Helical" evidence="10">
    <location>
        <begin position="1067"/>
        <end position="1091"/>
    </location>
</feature>
<evidence type="ECO:0000313" key="14">
    <source>
        <dbReference type="Proteomes" id="UP000053477"/>
    </source>
</evidence>
<feature type="transmembrane region" description="Helical" evidence="10">
    <location>
        <begin position="332"/>
        <end position="355"/>
    </location>
</feature>
<dbReference type="InterPro" id="IPR036163">
    <property type="entry name" value="HMA_dom_sf"/>
</dbReference>
<dbReference type="InterPro" id="IPR044492">
    <property type="entry name" value="P_typ_ATPase_HD_dom"/>
</dbReference>
<comment type="similarity">
    <text evidence="2 10">Belongs to the cation transport ATPase (P-type) (TC 3.A.3) family. Type IB subfamily.</text>
</comment>
<dbReference type="InterPro" id="IPR023298">
    <property type="entry name" value="ATPase_P-typ_TM_dom_sf"/>
</dbReference>
<dbReference type="Pfam" id="PF00403">
    <property type="entry name" value="HMA"/>
    <property type="match status" value="1"/>
</dbReference>
<dbReference type="InterPro" id="IPR059000">
    <property type="entry name" value="ATPase_P-type_domA"/>
</dbReference>
<feature type="transmembrane region" description="Helical" evidence="10">
    <location>
        <begin position="1039"/>
        <end position="1061"/>
    </location>
</feature>
<dbReference type="PANTHER" id="PTHR43520">
    <property type="entry name" value="ATP7, ISOFORM B"/>
    <property type="match status" value="1"/>
</dbReference>
<feature type="domain" description="HMA" evidence="12">
    <location>
        <begin position="143"/>
        <end position="208"/>
    </location>
</feature>
<proteinExistence type="inferred from homology"/>
<dbReference type="SUPFAM" id="SSF81653">
    <property type="entry name" value="Calcium ATPase, transduction domain A"/>
    <property type="match status" value="1"/>
</dbReference>
<dbReference type="SFLD" id="SFLDS00003">
    <property type="entry name" value="Haloacid_Dehalogenase"/>
    <property type="match status" value="1"/>
</dbReference>
<dbReference type="Gene3D" id="3.30.70.100">
    <property type="match status" value="2"/>
</dbReference>
<evidence type="ECO:0000256" key="6">
    <source>
        <dbReference type="ARBA" id="ARBA00022840"/>
    </source>
</evidence>
<dbReference type="PANTHER" id="PTHR43520:SF32">
    <property type="entry name" value="COPPER RESISTANCE P-TYPE ATPASE (EUROFUNG)"/>
    <property type="match status" value="1"/>
</dbReference>
<dbReference type="Gene3D" id="3.40.50.1000">
    <property type="entry name" value="HAD superfamily/HAD-like"/>
    <property type="match status" value="1"/>
</dbReference>
<dbReference type="OrthoDB" id="432719at2759"/>
<dbReference type="CDD" id="cd00371">
    <property type="entry name" value="HMA"/>
    <property type="match status" value="2"/>
</dbReference>
<keyword evidence="4 10" id="KW-0479">Metal-binding</keyword>
<dbReference type="PROSITE" id="PS00154">
    <property type="entry name" value="ATPASE_E1_E2"/>
    <property type="match status" value="1"/>
</dbReference>
<evidence type="ECO:0000256" key="5">
    <source>
        <dbReference type="ARBA" id="ARBA00022741"/>
    </source>
</evidence>
<dbReference type="InterPro" id="IPR018303">
    <property type="entry name" value="ATPase_P-typ_P_site"/>
</dbReference>
<evidence type="ECO:0000256" key="8">
    <source>
        <dbReference type="ARBA" id="ARBA00022989"/>
    </source>
</evidence>
<keyword evidence="3 10" id="KW-0812">Transmembrane</keyword>
<dbReference type="SUPFAM" id="SSF55008">
    <property type="entry name" value="HMA, heavy metal-associated domain"/>
    <property type="match status" value="2"/>
</dbReference>
<dbReference type="Pfam" id="PF00702">
    <property type="entry name" value="Hydrolase"/>
    <property type="match status" value="1"/>
</dbReference>
<dbReference type="InterPro" id="IPR006121">
    <property type="entry name" value="HMA_dom"/>
</dbReference>
<dbReference type="InterPro" id="IPR001757">
    <property type="entry name" value="P_typ_ATPase"/>
</dbReference>
<dbReference type="CDD" id="cd02094">
    <property type="entry name" value="P-type_ATPase_Cu-like"/>
    <property type="match status" value="1"/>
</dbReference>
<protein>
    <submittedName>
        <fullName evidence="13">Heavy metal translocatin</fullName>
    </submittedName>
</protein>
<name>A0A0H2RAD2_9AGAM</name>
<dbReference type="Pfam" id="PF00122">
    <property type="entry name" value="E1-E2_ATPase"/>
    <property type="match status" value="1"/>
</dbReference>
<feature type="transmembrane region" description="Helical" evidence="10">
    <location>
        <begin position="375"/>
        <end position="392"/>
    </location>
</feature>
<feature type="transmembrane region" description="Helical" evidence="10">
    <location>
        <begin position="632"/>
        <end position="653"/>
    </location>
</feature>
<dbReference type="InterPro" id="IPR023214">
    <property type="entry name" value="HAD_sf"/>
</dbReference>
<keyword evidence="6 10" id="KW-0067">ATP-binding</keyword>
<dbReference type="GO" id="GO:0043682">
    <property type="term" value="F:P-type divalent copper transporter activity"/>
    <property type="evidence" value="ECO:0007669"/>
    <property type="project" value="TreeGrafter"/>
</dbReference>
<dbReference type="Gene3D" id="3.40.1110.10">
    <property type="entry name" value="Calcium-transporting ATPase, cytoplasmic domain N"/>
    <property type="match status" value="1"/>
</dbReference>
<dbReference type="GO" id="GO:0005507">
    <property type="term" value="F:copper ion binding"/>
    <property type="evidence" value="ECO:0007669"/>
    <property type="project" value="TreeGrafter"/>
</dbReference>
<dbReference type="GO" id="GO:0005524">
    <property type="term" value="F:ATP binding"/>
    <property type="evidence" value="ECO:0007669"/>
    <property type="project" value="UniProtKB-UniRule"/>
</dbReference>
<dbReference type="InterPro" id="IPR008250">
    <property type="entry name" value="ATPase_P-typ_transduc_dom_A_sf"/>
</dbReference>
<evidence type="ECO:0000256" key="7">
    <source>
        <dbReference type="ARBA" id="ARBA00022967"/>
    </source>
</evidence>
<dbReference type="InterPro" id="IPR027256">
    <property type="entry name" value="P-typ_ATPase_IB"/>
</dbReference>
<dbReference type="NCBIfam" id="TIGR01494">
    <property type="entry name" value="ATPase_P-type"/>
    <property type="match status" value="2"/>
</dbReference>
<accession>A0A0H2RAD2</accession>
<dbReference type="InterPro" id="IPR036412">
    <property type="entry name" value="HAD-like_sf"/>
</dbReference>
<comment type="subcellular location">
    <subcellularLocation>
        <location evidence="1">Membrane</location>
        <topology evidence="1">Multi-pass membrane protein</topology>
    </subcellularLocation>
</comment>
<feature type="transmembrane region" description="Helical" evidence="10">
    <location>
        <begin position="460"/>
        <end position="479"/>
    </location>
</feature>
<dbReference type="GO" id="GO:0016887">
    <property type="term" value="F:ATP hydrolysis activity"/>
    <property type="evidence" value="ECO:0007669"/>
    <property type="project" value="InterPro"/>
</dbReference>
<feature type="domain" description="HMA" evidence="12">
    <location>
        <begin position="4"/>
        <end position="70"/>
    </location>
</feature>
<evidence type="ECO:0000259" key="12">
    <source>
        <dbReference type="PROSITE" id="PS50846"/>
    </source>
</evidence>
<evidence type="ECO:0000256" key="3">
    <source>
        <dbReference type="ARBA" id="ARBA00022692"/>
    </source>
</evidence>
<dbReference type="GO" id="GO:0016020">
    <property type="term" value="C:membrane"/>
    <property type="evidence" value="ECO:0007669"/>
    <property type="project" value="UniProtKB-SubCell"/>
</dbReference>
<keyword evidence="9 10" id="KW-0472">Membrane</keyword>
<sequence>MTSITTTILVSNLHCSSCVNTVRETLALLSPPPRSIHTSLINQSISVEHSPELSVRAIKDALDGAGFDLVVTPDAEEYHLERSKLTFPSDWLSRKRQKHAEQSATDDQRRTPDRVANIVGTTKAGRPPRKTPNAQQRADQGPFIATFSVGGMTCASCVSHVTEATSELEGVSDVAVNLVGKSATAILKTRELVPVFIEAVVEGGYEAELISVEPVAEASEESEEEEVGPRSVALRVDGMFCAHCPGRAMKALERFGEKIVVDEPLGAWDSPNPIFKITYQPSPSTFTIRDIVTAISSAKDPPFIVSIARPPSLEERAKAMHAREQRALLHRLLSAVILAIPTFIIGIVFMTLVPVSNHTRQFFMAPLWAGNVSRAEWALFILATPAMFYSAGQFHRRSLKELHGLWRRGSRTPLLRRFVRFGSMNLLVSLGVSIAYFSSIALLVLAALEKRDPSGMGDDTTYFDSVVFLTMFLLCGRFLEAYSKGRTADAITALGALRPSEALVLVPEAGNSELDSDTLVSDRRSGLRVQKVAVDLLEVGDIVRVPLGSSPPADGVIVSSSGSKFDESSLTGESRPITKNVGDRVFVGTINRGTVVDVKIIALGGETMLDQIVKVVREGQTKRAPIERLADVLTGYFVPVITLLAILTWVIWLSLGFGGALPQRYLDIPVGGWAVWAMEFAIAVFVVACPCGIGLAAPTALLVGSGLAAKFGILVRGGGEAFQEAAQLDIVVFDKTGTLTQGGEPRITNAELSAEGAWDRNVLLSVAHALESTSSHPLALAIRRYCEDEGRLTSVKSEDDTVIEEIGGKGLKGKFSSPHLEAIIGNEAWMSDHHAVLSVEQEVFLSQWKSEGKSVILLAVSSGQSETFTIVGIFAASDVLRPEAKGVVSALQAQGLGTWMISGDNEVTARAVARSVNIPETNVIAGVLPHQKAERVAWLQQVGQKRQAYGRANTWVRRLLEGLRVTVDPLNKRAIVAMVGDGINDAPALARADVGIAIGSGSDVAISSASFILVHSDLKSILTLTDLSRKVFRRVKFNFFWALVYNLVALPVAAGVIYPAHNSRLSPVWASLAMALSSVTVVLSSLMLRLYKEHEILKRCSCGLSRYGFAYAVRLQTSSVRKNMVEMILAQTCATPLLSEEDEETSVNLSE</sequence>
<keyword evidence="7" id="KW-1278">Translocase</keyword>
<evidence type="ECO:0000256" key="2">
    <source>
        <dbReference type="ARBA" id="ARBA00006024"/>
    </source>
</evidence>
<dbReference type="STRING" id="27342.A0A0H2RAD2"/>
<keyword evidence="14" id="KW-1185">Reference proteome</keyword>
<dbReference type="InParanoid" id="A0A0H2RAD2"/>
<dbReference type="PROSITE" id="PS50846">
    <property type="entry name" value="HMA_2"/>
    <property type="match status" value="2"/>
</dbReference>
<feature type="transmembrane region" description="Helical" evidence="10">
    <location>
        <begin position="426"/>
        <end position="448"/>
    </location>
</feature>
<keyword evidence="5 10" id="KW-0547">Nucleotide-binding</keyword>
<evidence type="ECO:0000256" key="1">
    <source>
        <dbReference type="ARBA" id="ARBA00004141"/>
    </source>
</evidence>
<gene>
    <name evidence="13" type="ORF">SCHPADRAFT_922524</name>
</gene>
<feature type="transmembrane region" description="Helical" evidence="10">
    <location>
        <begin position="673"/>
        <end position="703"/>
    </location>
</feature>
<evidence type="ECO:0000256" key="9">
    <source>
        <dbReference type="ARBA" id="ARBA00023136"/>
    </source>
</evidence>
<evidence type="ECO:0000256" key="4">
    <source>
        <dbReference type="ARBA" id="ARBA00022723"/>
    </source>
</evidence>
<dbReference type="SUPFAM" id="SSF81660">
    <property type="entry name" value="Metal cation-transporting ATPase, ATP-binding domain N"/>
    <property type="match status" value="1"/>
</dbReference>
<feature type="non-terminal residue" evidence="13">
    <location>
        <position position="1151"/>
    </location>
</feature>
<dbReference type="GO" id="GO:0055070">
    <property type="term" value="P:copper ion homeostasis"/>
    <property type="evidence" value="ECO:0007669"/>
    <property type="project" value="TreeGrafter"/>
</dbReference>
<keyword evidence="8 10" id="KW-1133">Transmembrane helix</keyword>
<reference evidence="13 14" key="1">
    <citation type="submission" date="2015-04" db="EMBL/GenBank/DDBJ databases">
        <title>Complete genome sequence of Schizopora paradoxa KUC8140, a cosmopolitan wood degrader in East Asia.</title>
        <authorList>
            <consortium name="DOE Joint Genome Institute"/>
            <person name="Min B."/>
            <person name="Park H."/>
            <person name="Jang Y."/>
            <person name="Kim J.-J."/>
            <person name="Kim K.H."/>
            <person name="Pangilinan J."/>
            <person name="Lipzen A."/>
            <person name="Riley R."/>
            <person name="Grigoriev I.V."/>
            <person name="Spatafora J.W."/>
            <person name="Choi I.-G."/>
        </authorList>
    </citation>
    <scope>NUCLEOTIDE SEQUENCE [LARGE SCALE GENOMIC DNA]</scope>
    <source>
        <strain evidence="13 14">KUC8140</strain>
    </source>
</reference>
<feature type="region of interest" description="Disordered" evidence="11">
    <location>
        <begin position="91"/>
        <end position="138"/>
    </location>
</feature>
<dbReference type="SUPFAM" id="SSF56784">
    <property type="entry name" value="HAD-like"/>
    <property type="match status" value="1"/>
</dbReference>
<dbReference type="EMBL" id="KQ086076">
    <property type="protein sequence ID" value="KLO08815.1"/>
    <property type="molecule type" value="Genomic_DNA"/>
</dbReference>
<dbReference type="AlphaFoldDB" id="A0A0H2RAD2"/>
<dbReference type="SUPFAM" id="SSF81665">
    <property type="entry name" value="Calcium ATPase, transmembrane domain M"/>
    <property type="match status" value="1"/>
</dbReference>
<dbReference type="Gene3D" id="2.70.150.10">
    <property type="entry name" value="Calcium-transporting ATPase, cytoplasmic transduction domain A"/>
    <property type="match status" value="1"/>
</dbReference>
<evidence type="ECO:0000313" key="13">
    <source>
        <dbReference type="EMBL" id="KLO08815.1"/>
    </source>
</evidence>
<dbReference type="NCBIfam" id="TIGR01525">
    <property type="entry name" value="ATPase-IB_hvy"/>
    <property type="match status" value="1"/>
</dbReference>
<dbReference type="Proteomes" id="UP000053477">
    <property type="component" value="Unassembled WGS sequence"/>
</dbReference>
<evidence type="ECO:0000256" key="10">
    <source>
        <dbReference type="RuleBase" id="RU362081"/>
    </source>
</evidence>